<dbReference type="InterPro" id="IPR011009">
    <property type="entry name" value="Kinase-like_dom_sf"/>
</dbReference>
<dbReference type="PANTHER" id="PTHR24058">
    <property type="entry name" value="DUAL SPECIFICITY PROTEIN KINASE"/>
    <property type="match status" value="1"/>
</dbReference>
<keyword evidence="3 6" id="KW-0547">Nucleotide-binding</keyword>
<dbReference type="PROSITE" id="PS00107">
    <property type="entry name" value="PROTEIN_KINASE_ATP"/>
    <property type="match status" value="1"/>
</dbReference>
<dbReference type="PANTHER" id="PTHR24058:SF28">
    <property type="entry name" value="SERINE_THREONINE-PROTEIN KINASE MINIBRAIN"/>
    <property type="match status" value="1"/>
</dbReference>
<evidence type="ECO:0000256" key="1">
    <source>
        <dbReference type="ARBA" id="ARBA00022527"/>
    </source>
</evidence>
<dbReference type="PROSITE" id="PS50011">
    <property type="entry name" value="PROTEIN_KINASE_DOM"/>
    <property type="match status" value="1"/>
</dbReference>
<evidence type="ECO:0000256" key="2">
    <source>
        <dbReference type="ARBA" id="ARBA00022679"/>
    </source>
</evidence>
<dbReference type="OrthoDB" id="9332038at2759"/>
<dbReference type="Pfam" id="PF00069">
    <property type="entry name" value="Pkinase"/>
    <property type="match status" value="1"/>
</dbReference>
<keyword evidence="4 8" id="KW-0418">Kinase</keyword>
<dbReference type="InterPro" id="IPR008271">
    <property type="entry name" value="Ser/Thr_kinase_AS"/>
</dbReference>
<evidence type="ECO:0000256" key="4">
    <source>
        <dbReference type="ARBA" id="ARBA00022777"/>
    </source>
</evidence>
<feature type="binding site" evidence="6">
    <location>
        <position position="92"/>
    </location>
    <ligand>
        <name>ATP</name>
        <dbReference type="ChEBI" id="CHEBI:30616"/>
    </ligand>
</feature>
<reference evidence="8 9" key="1">
    <citation type="submission" date="2016-05" db="EMBL/GenBank/DDBJ databases">
        <title>Nuclear genome of Blastocystis sp. subtype 1 NandII.</title>
        <authorList>
            <person name="Gentekaki E."/>
            <person name="Curtis B."/>
            <person name="Stairs C."/>
            <person name="Eme L."/>
            <person name="Herman E."/>
            <person name="Klimes V."/>
            <person name="Arias M.C."/>
            <person name="Elias M."/>
            <person name="Hilliou F."/>
            <person name="Klute M."/>
            <person name="Malik S.-B."/>
            <person name="Pightling A."/>
            <person name="Rachubinski R."/>
            <person name="Salas D."/>
            <person name="Schlacht A."/>
            <person name="Suga H."/>
            <person name="Archibald J."/>
            <person name="Ball S.G."/>
            <person name="Clark G."/>
            <person name="Dacks J."/>
            <person name="Van Der Giezen M."/>
            <person name="Tsaousis A."/>
            <person name="Roger A."/>
        </authorList>
    </citation>
    <scope>NUCLEOTIDE SEQUENCE [LARGE SCALE GENOMIC DNA]</scope>
    <source>
        <strain evidence="9">ATCC 50177 / NandII</strain>
    </source>
</reference>
<dbReference type="PROSITE" id="PS00108">
    <property type="entry name" value="PROTEIN_KINASE_ST"/>
    <property type="match status" value="1"/>
</dbReference>
<keyword evidence="5 6" id="KW-0067">ATP-binding</keyword>
<dbReference type="GO" id="GO:0004674">
    <property type="term" value="F:protein serine/threonine kinase activity"/>
    <property type="evidence" value="ECO:0007669"/>
    <property type="project" value="UniProtKB-KW"/>
</dbReference>
<dbReference type="Proteomes" id="UP000078348">
    <property type="component" value="Unassembled WGS sequence"/>
</dbReference>
<dbReference type="SMART" id="SM00220">
    <property type="entry name" value="S_TKc"/>
    <property type="match status" value="1"/>
</dbReference>
<dbReference type="InterPro" id="IPR000719">
    <property type="entry name" value="Prot_kinase_dom"/>
</dbReference>
<dbReference type="SUPFAM" id="SSF56112">
    <property type="entry name" value="Protein kinase-like (PK-like)"/>
    <property type="match status" value="1"/>
</dbReference>
<dbReference type="Gene3D" id="1.10.510.10">
    <property type="entry name" value="Transferase(Phosphotransferase) domain 1"/>
    <property type="match status" value="1"/>
</dbReference>
<dbReference type="STRING" id="478820.A0A196S6V3"/>
<name>A0A196S6V3_BLAHN</name>
<evidence type="ECO:0000313" key="8">
    <source>
        <dbReference type="EMBL" id="OAO12091.1"/>
    </source>
</evidence>
<gene>
    <name evidence="8" type="ORF">AV274_6226</name>
</gene>
<evidence type="ECO:0000256" key="6">
    <source>
        <dbReference type="PROSITE-ProRule" id="PRU10141"/>
    </source>
</evidence>
<evidence type="ECO:0000313" key="9">
    <source>
        <dbReference type="Proteomes" id="UP000078348"/>
    </source>
</evidence>
<accession>A0A196S6V3</accession>
<comment type="caution">
    <text evidence="8">The sequence shown here is derived from an EMBL/GenBank/DDBJ whole genome shotgun (WGS) entry which is preliminary data.</text>
</comment>
<dbReference type="Gene3D" id="3.30.200.20">
    <property type="entry name" value="Phosphorylase Kinase, domain 1"/>
    <property type="match status" value="1"/>
</dbReference>
<evidence type="ECO:0000259" key="7">
    <source>
        <dbReference type="PROSITE" id="PS50011"/>
    </source>
</evidence>
<keyword evidence="1" id="KW-0723">Serine/threonine-protein kinase</keyword>
<dbReference type="InterPro" id="IPR017441">
    <property type="entry name" value="Protein_kinase_ATP_BS"/>
</dbReference>
<dbReference type="InterPro" id="IPR050494">
    <property type="entry name" value="Ser_Thr_dual-spec_kinase"/>
</dbReference>
<dbReference type="GO" id="GO:0005524">
    <property type="term" value="F:ATP binding"/>
    <property type="evidence" value="ECO:0007669"/>
    <property type="project" value="UniProtKB-UniRule"/>
</dbReference>
<dbReference type="AlphaFoldDB" id="A0A196S6V3"/>
<sequence length="689" mass="77951">MPKRTSILNQLTTGLMNTFIHINQEYYYHNRIQSNVKRKQVENQKSNTAYYNYHMNECLNGRYSIKSSIGKGSFGEVVLAWDNESKKQVAVKIIRSGDLFLQQSKIEIQLYQLLQNKEDPDRRYIVQLLDSFMYKGHRCLVFEQLHYNLFDILRFNNFSGLSIRQVQHIAYELFCALRYIHNENNRIIHCDVKPENILLTEYNGCDIKLIDFGSSSHSGSCIFSYIQSRYYRAPEVILGLPYTSSIDIWSVACVLYEICVGVPLFRGRNELEQLCLISCVLGDPPLSLLIKGKKVDDFYLRTRVRDDGNSRFFLRRNHNIIAESMYQSPDNILELGNKSDKVGMCCAAHGQEYDLYFELHQLLKRLLCWDGSQRPSAEECLESKFFKVGGFAPRGEKHAGILLQKPPHPPEQTDRSCESLSSCFQTDNLPAKPVLQPPSDGLLQSPLSPQLLMNVAADAPVRKGHRKTYSVDDRLLHRQATESSLSTRRHKHKRVDTEPASYLDRALLSSPLADPSPVGVPSTPLVVKETMTPLVVKETMKPLVVKEAMTPLLLTHHRAFDPSAGPVPPKALTENDFRTPPPSLFQHVVTGRSPEMPAFVSSDGVSPNTPKPSFSIIHPPSFDDVSSTQMEASTEVASPQQIPLPLCSLFPNPVRGAEATALCEKHKRRVSFGGRTSGSFEVLSPRPWW</sequence>
<organism evidence="8 9">
    <name type="scientific">Blastocystis sp. subtype 1 (strain ATCC 50177 / NandII)</name>
    <dbReference type="NCBI Taxonomy" id="478820"/>
    <lineage>
        <taxon>Eukaryota</taxon>
        <taxon>Sar</taxon>
        <taxon>Stramenopiles</taxon>
        <taxon>Bigyra</taxon>
        <taxon>Opalozoa</taxon>
        <taxon>Opalinata</taxon>
        <taxon>Blastocystidae</taxon>
        <taxon>Blastocystis</taxon>
    </lineage>
</organism>
<keyword evidence="9" id="KW-1185">Reference proteome</keyword>
<protein>
    <submittedName>
        <fullName evidence="8">Dual specificity tyrosine-phosphorylation-regulated kinase 1A</fullName>
    </submittedName>
</protein>
<proteinExistence type="predicted"/>
<dbReference type="EMBL" id="LXWW01000563">
    <property type="protein sequence ID" value="OAO12091.1"/>
    <property type="molecule type" value="Genomic_DNA"/>
</dbReference>
<evidence type="ECO:0000256" key="5">
    <source>
        <dbReference type="ARBA" id="ARBA00022840"/>
    </source>
</evidence>
<keyword evidence="2" id="KW-0808">Transferase</keyword>
<evidence type="ECO:0000256" key="3">
    <source>
        <dbReference type="ARBA" id="ARBA00022741"/>
    </source>
</evidence>
<feature type="domain" description="Protein kinase" evidence="7">
    <location>
        <begin position="63"/>
        <end position="386"/>
    </location>
</feature>